<dbReference type="EMBL" id="PPGH01000033">
    <property type="protein sequence ID" value="PQJ96753.1"/>
    <property type="molecule type" value="Genomic_DNA"/>
</dbReference>
<accession>A0A2S7XT88</accession>
<gene>
    <name evidence="1" type="ORF">CXB77_06005</name>
</gene>
<comment type="caution">
    <text evidence="1">The sequence shown here is derived from an EMBL/GenBank/DDBJ whole genome shotgun (WGS) entry which is preliminary data.</text>
</comment>
<proteinExistence type="predicted"/>
<keyword evidence="2" id="KW-1185">Reference proteome</keyword>
<organism evidence="1 2">
    <name type="scientific">Chromatium okenii</name>
    <dbReference type="NCBI Taxonomy" id="61644"/>
    <lineage>
        <taxon>Bacteria</taxon>
        <taxon>Pseudomonadati</taxon>
        <taxon>Pseudomonadota</taxon>
        <taxon>Gammaproteobacteria</taxon>
        <taxon>Chromatiales</taxon>
        <taxon>Chromatiaceae</taxon>
        <taxon>Chromatium</taxon>
    </lineage>
</organism>
<reference evidence="1 2" key="1">
    <citation type="submission" date="2018-01" db="EMBL/GenBank/DDBJ databases">
        <title>The complete genome sequence of Chromatium okenii LaCa, a purple sulfur bacterium with a turbulent life.</title>
        <authorList>
            <person name="Luedin S.M."/>
            <person name="Liechti N."/>
            <person name="Storelli N."/>
            <person name="Danza F."/>
            <person name="Wittwer M."/>
            <person name="Pothier J.F."/>
            <person name="Tonolla M.A."/>
        </authorList>
    </citation>
    <scope>NUCLEOTIDE SEQUENCE [LARGE SCALE GENOMIC DNA]</scope>
    <source>
        <strain evidence="1 2">LaCa</strain>
        <plasmid evidence="1">pCok152</plasmid>
    </source>
</reference>
<keyword evidence="1" id="KW-0614">Plasmid</keyword>
<dbReference type="RefSeq" id="WP_105073182.1">
    <property type="nucleotide sequence ID" value="NZ_JAFLKP010000310.1"/>
</dbReference>
<sequence length="185" mass="20210">MAALSNAERQRRYRENLQNKGLANLSCAISAEAAQRLNELATSNNASIAATLESLILNRNETQIEITKKPDSIEDRLASIEDRLTEIENADQSTQNATHNVMSVTTANVTDNQSVIDFIEIAPIPAANPAPTWELPAAIKIFIAELKTQGYSNSKIARKVLKKFGGIDRLAEEGRALLAKKPSPQ</sequence>
<dbReference type="AlphaFoldDB" id="A0A2S7XT88"/>
<name>A0A2S7XT88_9GAMM</name>
<evidence type="ECO:0000313" key="2">
    <source>
        <dbReference type="Proteomes" id="UP000239936"/>
    </source>
</evidence>
<geneLocation type="plasmid" evidence="1">
    <name>pCok152</name>
</geneLocation>
<dbReference type="Proteomes" id="UP000239936">
    <property type="component" value="Unassembled WGS sequence"/>
</dbReference>
<protein>
    <submittedName>
        <fullName evidence="1">Uncharacterized protein</fullName>
    </submittedName>
</protein>
<evidence type="ECO:0000313" key="1">
    <source>
        <dbReference type="EMBL" id="PQJ96753.1"/>
    </source>
</evidence>